<dbReference type="Gene3D" id="1.10.260.40">
    <property type="entry name" value="lambda repressor-like DNA-binding domains"/>
    <property type="match status" value="1"/>
</dbReference>
<dbReference type="AlphaFoldDB" id="A3XIU0"/>
<dbReference type="SMART" id="SM00530">
    <property type="entry name" value="HTH_XRE"/>
    <property type="match status" value="1"/>
</dbReference>
<dbReference type="InterPro" id="IPR010982">
    <property type="entry name" value="Lambda_DNA-bd_dom_sf"/>
</dbReference>
<dbReference type="Proteomes" id="UP000001601">
    <property type="component" value="Unassembled WGS sequence"/>
</dbReference>
<evidence type="ECO:0000313" key="2">
    <source>
        <dbReference type="EMBL" id="EAQ50537.1"/>
    </source>
</evidence>
<evidence type="ECO:0000259" key="1">
    <source>
        <dbReference type="PROSITE" id="PS50943"/>
    </source>
</evidence>
<dbReference type="EMBL" id="AANC01000002">
    <property type="protein sequence ID" value="EAQ50537.1"/>
    <property type="molecule type" value="Genomic_DNA"/>
</dbReference>
<dbReference type="STRING" id="398720.MED217_05877"/>
<proteinExistence type="predicted"/>
<name>A3XIU0_LEEBM</name>
<dbReference type="OrthoDB" id="678057at2"/>
<keyword evidence="3" id="KW-1185">Reference proteome</keyword>
<sequence length="84" mass="9776">MNEDQKKRLLLEFGRIVKFHRTEKLKISLRDLAKKCDVEHSAIGKIEKGEIKIQLPTVFELAKGLEIHPKDLFNFDFPLEETGN</sequence>
<dbReference type="HOGENOM" id="CLU_066192_29_4_10"/>
<dbReference type="InterPro" id="IPR001387">
    <property type="entry name" value="Cro/C1-type_HTH"/>
</dbReference>
<protein>
    <recommendedName>
        <fullName evidence="1">HTH cro/C1-type domain-containing protein</fullName>
    </recommendedName>
</protein>
<evidence type="ECO:0000313" key="3">
    <source>
        <dbReference type="Proteomes" id="UP000001601"/>
    </source>
</evidence>
<dbReference type="eggNOG" id="COG1396">
    <property type="taxonomic scope" value="Bacteria"/>
</dbReference>
<organism evidence="2 3">
    <name type="scientific">Leeuwenhoekiella blandensis (strain CECT 7118 / CCUG 51940 / KCTC 22103 / MED217)</name>
    <name type="common">Flavobacterium sp. (strain MED217)</name>
    <dbReference type="NCBI Taxonomy" id="398720"/>
    <lineage>
        <taxon>Bacteria</taxon>
        <taxon>Pseudomonadati</taxon>
        <taxon>Bacteroidota</taxon>
        <taxon>Flavobacteriia</taxon>
        <taxon>Flavobacteriales</taxon>
        <taxon>Flavobacteriaceae</taxon>
        <taxon>Leeuwenhoekiella</taxon>
    </lineage>
</organism>
<dbReference type="RefSeq" id="WP_009779559.1">
    <property type="nucleotide sequence ID" value="NZ_CH672395.1"/>
</dbReference>
<gene>
    <name evidence="2" type="ORF">MED217_05877</name>
</gene>
<dbReference type="PROSITE" id="PS50943">
    <property type="entry name" value="HTH_CROC1"/>
    <property type="match status" value="1"/>
</dbReference>
<comment type="caution">
    <text evidence="2">The sequence shown here is derived from an EMBL/GenBank/DDBJ whole genome shotgun (WGS) entry which is preliminary data.</text>
</comment>
<dbReference type="CDD" id="cd00093">
    <property type="entry name" value="HTH_XRE"/>
    <property type="match status" value="1"/>
</dbReference>
<dbReference type="Pfam" id="PF01381">
    <property type="entry name" value="HTH_3"/>
    <property type="match status" value="1"/>
</dbReference>
<accession>A3XIU0</accession>
<reference evidence="2 3" key="1">
    <citation type="journal article" date="2007" name="Nature">
        <title>Light stimulates growth of proteorhodopsin-containing marine Flavobacteria.</title>
        <authorList>
            <person name="Gomez-Consarnau L."/>
            <person name="Gonzalez J.M."/>
            <person name="Coll-Llado M."/>
            <person name="Gourdon P."/>
            <person name="Pascher T."/>
            <person name="Neutze R."/>
            <person name="Pedros-Alio C."/>
            <person name="Pinhassi J."/>
        </authorList>
    </citation>
    <scope>NUCLEOTIDE SEQUENCE [LARGE SCALE GENOMIC DNA]</scope>
    <source>
        <strain evidence="2 3">MED217</strain>
    </source>
</reference>
<dbReference type="GO" id="GO:0003677">
    <property type="term" value="F:DNA binding"/>
    <property type="evidence" value="ECO:0007669"/>
    <property type="project" value="InterPro"/>
</dbReference>
<dbReference type="SUPFAM" id="SSF47413">
    <property type="entry name" value="lambda repressor-like DNA-binding domains"/>
    <property type="match status" value="1"/>
</dbReference>
<feature type="domain" description="HTH cro/C1-type" evidence="1">
    <location>
        <begin position="17"/>
        <end position="72"/>
    </location>
</feature>